<reference evidence="2" key="2">
    <citation type="journal article" date="2015" name="Data Brief">
        <title>Shoot transcriptome of the giant reed, Arundo donax.</title>
        <authorList>
            <person name="Barrero R.A."/>
            <person name="Guerrero F.D."/>
            <person name="Moolhuijzen P."/>
            <person name="Goolsby J.A."/>
            <person name="Tidwell J."/>
            <person name="Bellgard S.E."/>
            <person name="Bellgard M.I."/>
        </authorList>
    </citation>
    <scope>NUCLEOTIDE SEQUENCE</scope>
    <source>
        <tissue evidence="2">Shoot tissue taken approximately 20 cm above the soil surface</tissue>
    </source>
</reference>
<protein>
    <submittedName>
        <fullName evidence="2">Uncharacterized protein</fullName>
    </submittedName>
</protein>
<sequence length="28" mass="3456">METCKNVDYEAFPMLFLGLYLIYYIEEF</sequence>
<evidence type="ECO:0000256" key="1">
    <source>
        <dbReference type="SAM" id="Phobius"/>
    </source>
</evidence>
<reference evidence="2" key="1">
    <citation type="submission" date="2014-09" db="EMBL/GenBank/DDBJ databases">
        <authorList>
            <person name="Magalhaes I.L.F."/>
            <person name="Oliveira U."/>
            <person name="Santos F.R."/>
            <person name="Vidigal T.H.D.A."/>
            <person name="Brescovit A.D."/>
            <person name="Santos A.J."/>
        </authorList>
    </citation>
    <scope>NUCLEOTIDE SEQUENCE</scope>
    <source>
        <tissue evidence="2">Shoot tissue taken approximately 20 cm above the soil surface</tissue>
    </source>
</reference>
<dbReference type="EMBL" id="GBRH01243972">
    <property type="protein sequence ID" value="JAD53923.1"/>
    <property type="molecule type" value="Transcribed_RNA"/>
</dbReference>
<organism evidence="2">
    <name type="scientific">Arundo donax</name>
    <name type="common">Giant reed</name>
    <name type="synonym">Donax arundinaceus</name>
    <dbReference type="NCBI Taxonomy" id="35708"/>
    <lineage>
        <taxon>Eukaryota</taxon>
        <taxon>Viridiplantae</taxon>
        <taxon>Streptophyta</taxon>
        <taxon>Embryophyta</taxon>
        <taxon>Tracheophyta</taxon>
        <taxon>Spermatophyta</taxon>
        <taxon>Magnoliopsida</taxon>
        <taxon>Liliopsida</taxon>
        <taxon>Poales</taxon>
        <taxon>Poaceae</taxon>
        <taxon>PACMAD clade</taxon>
        <taxon>Arundinoideae</taxon>
        <taxon>Arundineae</taxon>
        <taxon>Arundo</taxon>
    </lineage>
</organism>
<name>A0A0A9AVL0_ARUDO</name>
<evidence type="ECO:0000313" key="2">
    <source>
        <dbReference type="EMBL" id="JAD53923.1"/>
    </source>
</evidence>
<accession>A0A0A9AVL0</accession>
<keyword evidence="1" id="KW-0472">Membrane</keyword>
<proteinExistence type="predicted"/>
<dbReference type="AlphaFoldDB" id="A0A0A9AVL0"/>
<keyword evidence="1" id="KW-1133">Transmembrane helix</keyword>
<feature type="transmembrane region" description="Helical" evidence="1">
    <location>
        <begin position="7"/>
        <end position="25"/>
    </location>
</feature>
<keyword evidence="1" id="KW-0812">Transmembrane</keyword>